<dbReference type="GO" id="GO:0008810">
    <property type="term" value="F:cellulase activity"/>
    <property type="evidence" value="ECO:0007669"/>
    <property type="project" value="UniProtKB-EC"/>
</dbReference>
<dbReference type="PANTHER" id="PTHR22298">
    <property type="entry name" value="ENDO-1,4-BETA-GLUCANASE"/>
    <property type="match status" value="1"/>
</dbReference>
<evidence type="ECO:0000256" key="7">
    <source>
        <dbReference type="ARBA" id="ARBA00023295"/>
    </source>
</evidence>
<evidence type="ECO:0000256" key="1">
    <source>
        <dbReference type="ARBA" id="ARBA00000966"/>
    </source>
</evidence>
<keyword evidence="5" id="KW-0136">Cellulose degradation</keyword>
<dbReference type="AlphaFoldDB" id="A0A6N2MHU1"/>
<comment type="similarity">
    <text evidence="2">Belongs to the glycosyl hydrolase 9 (cellulase E) family.</text>
</comment>
<dbReference type="EMBL" id="CAADRP010001818">
    <property type="protein sequence ID" value="VFU53712.1"/>
    <property type="molecule type" value="Genomic_DNA"/>
</dbReference>
<name>A0A6N2MHU1_SALVM</name>
<evidence type="ECO:0000256" key="3">
    <source>
        <dbReference type="ARBA" id="ARBA00012601"/>
    </source>
</evidence>
<evidence type="ECO:0000256" key="8">
    <source>
        <dbReference type="ARBA" id="ARBA00023326"/>
    </source>
</evidence>
<dbReference type="SUPFAM" id="SSF48208">
    <property type="entry name" value="Six-hairpin glycosidases"/>
    <property type="match status" value="1"/>
</dbReference>
<comment type="catalytic activity">
    <reaction evidence="1">
        <text>Endohydrolysis of (1-&gt;4)-beta-D-glucosidic linkages in cellulose, lichenin and cereal beta-D-glucans.</text>
        <dbReference type="EC" id="3.2.1.4"/>
    </reaction>
</comment>
<dbReference type="EC" id="3.2.1.4" evidence="3"/>
<evidence type="ECO:0000313" key="10">
    <source>
        <dbReference type="EMBL" id="VFU53712.1"/>
    </source>
</evidence>
<feature type="domain" description="Glycoside hydrolase family 9" evidence="9">
    <location>
        <begin position="123"/>
        <end position="378"/>
    </location>
</feature>
<evidence type="ECO:0000256" key="2">
    <source>
        <dbReference type="ARBA" id="ARBA00007072"/>
    </source>
</evidence>
<gene>
    <name evidence="10" type="ORF">SVIM_LOCUS373247</name>
</gene>
<dbReference type="Gene3D" id="1.50.10.10">
    <property type="match status" value="1"/>
</dbReference>
<keyword evidence="4" id="KW-0378">Hydrolase</keyword>
<protein>
    <recommendedName>
        <fullName evidence="3">cellulase</fullName>
        <ecNumber evidence="3">3.2.1.4</ecNumber>
    </recommendedName>
</protein>
<evidence type="ECO:0000256" key="4">
    <source>
        <dbReference type="ARBA" id="ARBA00022801"/>
    </source>
</evidence>
<evidence type="ECO:0000256" key="5">
    <source>
        <dbReference type="ARBA" id="ARBA00023001"/>
    </source>
</evidence>
<keyword evidence="8" id="KW-0624">Polysaccharide degradation</keyword>
<dbReference type="Pfam" id="PF00759">
    <property type="entry name" value="Glyco_hydro_9"/>
    <property type="match status" value="1"/>
</dbReference>
<keyword evidence="7" id="KW-0326">Glycosidase</keyword>
<proteinExistence type="inferred from homology"/>
<dbReference type="InterPro" id="IPR001701">
    <property type="entry name" value="Glyco_hydro_9"/>
</dbReference>
<reference evidence="10" key="1">
    <citation type="submission" date="2019-03" db="EMBL/GenBank/DDBJ databases">
        <authorList>
            <person name="Mank J."/>
            <person name="Almeida P."/>
        </authorList>
    </citation>
    <scope>NUCLEOTIDE SEQUENCE</scope>
    <source>
        <strain evidence="10">78183</strain>
    </source>
</reference>
<dbReference type="GO" id="GO:0030245">
    <property type="term" value="P:cellulose catabolic process"/>
    <property type="evidence" value="ECO:0007669"/>
    <property type="project" value="UniProtKB-KW"/>
</dbReference>
<evidence type="ECO:0000256" key="6">
    <source>
        <dbReference type="ARBA" id="ARBA00023277"/>
    </source>
</evidence>
<organism evidence="10">
    <name type="scientific">Salix viminalis</name>
    <name type="common">Common osier</name>
    <name type="synonym">Basket willow</name>
    <dbReference type="NCBI Taxonomy" id="40686"/>
    <lineage>
        <taxon>Eukaryota</taxon>
        <taxon>Viridiplantae</taxon>
        <taxon>Streptophyta</taxon>
        <taxon>Embryophyta</taxon>
        <taxon>Tracheophyta</taxon>
        <taxon>Spermatophyta</taxon>
        <taxon>Magnoliopsida</taxon>
        <taxon>eudicotyledons</taxon>
        <taxon>Gunneridae</taxon>
        <taxon>Pentapetalae</taxon>
        <taxon>rosids</taxon>
        <taxon>fabids</taxon>
        <taxon>Malpighiales</taxon>
        <taxon>Salicaceae</taxon>
        <taxon>Saliceae</taxon>
        <taxon>Salix</taxon>
    </lineage>
</organism>
<evidence type="ECO:0000259" key="9">
    <source>
        <dbReference type="Pfam" id="PF00759"/>
    </source>
</evidence>
<accession>A0A6N2MHU1</accession>
<keyword evidence="6" id="KW-0119">Carbohydrate metabolism</keyword>
<dbReference type="InterPro" id="IPR008928">
    <property type="entry name" value="6-hairpin_glycosidase_sf"/>
</dbReference>
<sequence length="405" mass="45617">MVSVIGSKAGRLPPSTNQWNSVELYFHLARQKKLAMLVIIETTGQSNLEEDQGSKMGIRTVTEFHVKYDSIGELDHFKDMIKWGSDYLLQVFDPPKSNTVPITLYFQESWRNRGSIIGSIDSIQRRYSEKLIQSAEKPFEAATKKIQVSTYGGEARLHYNSSGYIYIILGRNTWSLFSTGNTSYLGYVTDNFRAAEAEEAMSEQGVFCWNNKLTASAVLLTSLRYFHELGYPYDVVSGSSSNKIDLLIVLIFPMKAGRSSRPHHGEPFQLAATASFLGRLYSYDLKLLRRSGVSRSSEFYSRNVAEYELHGWETNIQPKHTIGLHQSVRMIKTTLVQIEISYGAMVAGADKFDSFLDERKVMVHRATIASNAGLVVALVALHDLPHRVSVTAYFPHNSFSYSQNS</sequence>
<dbReference type="InterPro" id="IPR012341">
    <property type="entry name" value="6hp_glycosidase-like_sf"/>
</dbReference>